<evidence type="ECO:0000259" key="6">
    <source>
        <dbReference type="Pfam" id="PF08614"/>
    </source>
</evidence>
<dbReference type="PROSITE" id="PS50082">
    <property type="entry name" value="WD_REPEATS_2"/>
    <property type="match status" value="5"/>
</dbReference>
<dbReference type="CDD" id="cd22887">
    <property type="entry name" value="Atg16_CCD"/>
    <property type="match status" value="1"/>
</dbReference>
<protein>
    <recommendedName>
        <fullName evidence="6">Autophagy-related protein 16 domain-containing protein</fullName>
    </recommendedName>
</protein>
<organism evidence="7 8">
    <name type="scientific">Dictyostelium purpureum</name>
    <name type="common">Slime mold</name>
    <dbReference type="NCBI Taxonomy" id="5786"/>
    <lineage>
        <taxon>Eukaryota</taxon>
        <taxon>Amoebozoa</taxon>
        <taxon>Evosea</taxon>
        <taxon>Eumycetozoa</taxon>
        <taxon>Dictyostelia</taxon>
        <taxon>Dictyosteliales</taxon>
        <taxon>Dictyosteliaceae</taxon>
        <taxon>Dictyostelium</taxon>
    </lineage>
</organism>
<dbReference type="STRING" id="5786.F1A5I5"/>
<evidence type="ECO:0000313" key="8">
    <source>
        <dbReference type="Proteomes" id="UP000001064"/>
    </source>
</evidence>
<feature type="coiled-coil region" evidence="4">
    <location>
        <begin position="111"/>
        <end position="194"/>
    </location>
</feature>
<dbReference type="InterPro" id="IPR015943">
    <property type="entry name" value="WD40/YVTN_repeat-like_dom_sf"/>
</dbReference>
<dbReference type="OMA" id="WGRPCIS"/>
<dbReference type="InterPro" id="IPR036322">
    <property type="entry name" value="WD40_repeat_dom_sf"/>
</dbReference>
<dbReference type="PROSITE" id="PS00678">
    <property type="entry name" value="WD_REPEATS_1"/>
    <property type="match status" value="3"/>
</dbReference>
<dbReference type="GO" id="GO:0000421">
    <property type="term" value="C:autophagosome membrane"/>
    <property type="evidence" value="ECO:0000318"/>
    <property type="project" value="GO_Central"/>
</dbReference>
<dbReference type="eggNOG" id="KOG0288">
    <property type="taxonomic scope" value="Eukaryota"/>
</dbReference>
<dbReference type="InterPro" id="IPR020472">
    <property type="entry name" value="WD40_PAC1"/>
</dbReference>
<dbReference type="PANTHER" id="PTHR19878:SF8">
    <property type="entry name" value="AUTOPHAGY-RELATED 16, ISOFORM F"/>
    <property type="match status" value="1"/>
</dbReference>
<evidence type="ECO:0000256" key="5">
    <source>
        <dbReference type="SAM" id="MobiDB-lite"/>
    </source>
</evidence>
<dbReference type="InterPro" id="IPR001680">
    <property type="entry name" value="WD40_rpt"/>
</dbReference>
<dbReference type="GO" id="GO:0034274">
    <property type="term" value="C:Atg12-Atg5-Atg16 complex"/>
    <property type="evidence" value="ECO:0000318"/>
    <property type="project" value="GO_Central"/>
</dbReference>
<dbReference type="PRINTS" id="PR00320">
    <property type="entry name" value="GPROTEINBRPT"/>
</dbReference>
<dbReference type="EMBL" id="GL871602">
    <property type="protein sequence ID" value="EGC28544.1"/>
    <property type="molecule type" value="Genomic_DNA"/>
</dbReference>
<keyword evidence="2" id="KW-0677">Repeat</keyword>
<keyword evidence="4" id="KW-0175">Coiled coil</keyword>
<dbReference type="RefSeq" id="XP_003294930.1">
    <property type="nucleotide sequence ID" value="XM_003294882.1"/>
</dbReference>
<evidence type="ECO:0000313" key="7">
    <source>
        <dbReference type="EMBL" id="EGC28544.1"/>
    </source>
</evidence>
<feature type="repeat" description="WD" evidence="3">
    <location>
        <begin position="346"/>
        <end position="387"/>
    </location>
</feature>
<gene>
    <name evidence="7" type="ORF">DICPUDRAFT_160021</name>
</gene>
<dbReference type="VEuPathDB" id="AmoebaDB:DICPUDRAFT_160021"/>
<dbReference type="GeneID" id="10510734"/>
<evidence type="ECO:0000256" key="3">
    <source>
        <dbReference type="PROSITE-ProRule" id="PRU00221"/>
    </source>
</evidence>
<dbReference type="AlphaFoldDB" id="F1A5I5"/>
<dbReference type="InterPro" id="IPR019775">
    <property type="entry name" value="WD40_repeat_CS"/>
</dbReference>
<evidence type="ECO:0000256" key="2">
    <source>
        <dbReference type="ARBA" id="ARBA00022737"/>
    </source>
</evidence>
<dbReference type="GO" id="GO:0031154">
    <property type="term" value="P:culmination involved in sorocarp development"/>
    <property type="evidence" value="ECO:0007669"/>
    <property type="project" value="EnsemblProtists"/>
</dbReference>
<proteinExistence type="predicted"/>
<dbReference type="InterPro" id="IPR013923">
    <property type="entry name" value="Autophagy-rel_prot_16_dom"/>
</dbReference>
<feature type="repeat" description="WD" evidence="3">
    <location>
        <begin position="564"/>
        <end position="596"/>
    </location>
</feature>
<dbReference type="GO" id="GO:0034045">
    <property type="term" value="C:phagophore assembly site membrane"/>
    <property type="evidence" value="ECO:0000318"/>
    <property type="project" value="GO_Central"/>
</dbReference>
<dbReference type="OrthoDB" id="538223at2759"/>
<dbReference type="InterPro" id="IPR045160">
    <property type="entry name" value="ATG16"/>
</dbReference>
<dbReference type="CDD" id="cd00200">
    <property type="entry name" value="WD40"/>
    <property type="match status" value="1"/>
</dbReference>
<dbReference type="GO" id="GO:0000045">
    <property type="term" value="P:autophagosome assembly"/>
    <property type="evidence" value="ECO:0000318"/>
    <property type="project" value="GO_Central"/>
</dbReference>
<dbReference type="GO" id="GO:0097352">
    <property type="term" value="P:autophagosome maturation"/>
    <property type="evidence" value="ECO:0007669"/>
    <property type="project" value="EnsemblProtists"/>
</dbReference>
<dbReference type="Gene3D" id="2.130.10.10">
    <property type="entry name" value="YVTN repeat-like/Quinoprotein amine dehydrogenase"/>
    <property type="match status" value="3"/>
</dbReference>
<keyword evidence="1 3" id="KW-0853">WD repeat</keyword>
<feature type="domain" description="Autophagy-related protein 16" evidence="6">
    <location>
        <begin position="34"/>
        <end position="235"/>
    </location>
</feature>
<dbReference type="Gene3D" id="1.20.5.170">
    <property type="match status" value="1"/>
</dbReference>
<dbReference type="FunCoup" id="F1A5I5">
    <property type="interactions" value="117"/>
</dbReference>
<name>F1A5I5_DICPU</name>
<keyword evidence="8" id="KW-1185">Reference proteome</keyword>
<accession>F1A5I5</accession>
<evidence type="ECO:0000256" key="4">
    <source>
        <dbReference type="SAM" id="Coils"/>
    </source>
</evidence>
<dbReference type="Proteomes" id="UP000001064">
    <property type="component" value="Unassembled WGS sequence"/>
</dbReference>
<dbReference type="SMART" id="SM00320">
    <property type="entry name" value="WD40"/>
    <property type="match status" value="7"/>
</dbReference>
<dbReference type="PANTHER" id="PTHR19878">
    <property type="entry name" value="AUTOPHAGY PROTEIN 16-LIKE"/>
    <property type="match status" value="1"/>
</dbReference>
<dbReference type="Pfam" id="PF00400">
    <property type="entry name" value="WD40"/>
    <property type="match status" value="7"/>
</dbReference>
<dbReference type="SUPFAM" id="SSF50978">
    <property type="entry name" value="WD40 repeat-like"/>
    <property type="match status" value="1"/>
</dbReference>
<dbReference type="GO" id="GO:0006909">
    <property type="term" value="P:phagocytosis"/>
    <property type="evidence" value="ECO:0007669"/>
    <property type="project" value="EnsemblProtists"/>
</dbReference>
<feature type="compositionally biased region" description="Gly residues" evidence="5">
    <location>
        <begin position="87"/>
        <end position="97"/>
    </location>
</feature>
<feature type="repeat" description="WD" evidence="3">
    <location>
        <begin position="530"/>
        <end position="560"/>
    </location>
</feature>
<feature type="repeat" description="WD" evidence="3">
    <location>
        <begin position="388"/>
        <end position="428"/>
    </location>
</feature>
<feature type="repeat" description="WD" evidence="3">
    <location>
        <begin position="304"/>
        <end position="345"/>
    </location>
</feature>
<dbReference type="KEGG" id="dpp:DICPUDRAFT_160021"/>
<evidence type="ECO:0000256" key="1">
    <source>
        <dbReference type="ARBA" id="ARBA00022574"/>
    </source>
</evidence>
<reference evidence="8" key="1">
    <citation type="journal article" date="2011" name="Genome Biol.">
        <title>Comparative genomics of the social amoebae Dictyostelium discoideum and Dictyostelium purpureum.</title>
        <authorList>
            <consortium name="US DOE Joint Genome Institute (JGI-PGF)"/>
            <person name="Sucgang R."/>
            <person name="Kuo A."/>
            <person name="Tian X."/>
            <person name="Salerno W."/>
            <person name="Parikh A."/>
            <person name="Feasley C.L."/>
            <person name="Dalin E."/>
            <person name="Tu H."/>
            <person name="Huang E."/>
            <person name="Barry K."/>
            <person name="Lindquist E."/>
            <person name="Shapiro H."/>
            <person name="Bruce D."/>
            <person name="Schmutz J."/>
            <person name="Salamov A."/>
            <person name="Fey P."/>
            <person name="Gaudet P."/>
            <person name="Anjard C."/>
            <person name="Babu M.M."/>
            <person name="Basu S."/>
            <person name="Bushmanova Y."/>
            <person name="van der Wel H."/>
            <person name="Katoh-Kurasawa M."/>
            <person name="Dinh C."/>
            <person name="Coutinho P.M."/>
            <person name="Saito T."/>
            <person name="Elias M."/>
            <person name="Schaap P."/>
            <person name="Kay R.R."/>
            <person name="Henrissat B."/>
            <person name="Eichinger L."/>
            <person name="Rivero F."/>
            <person name="Putnam N.H."/>
            <person name="West C.M."/>
            <person name="Loomis W.F."/>
            <person name="Chisholm R.L."/>
            <person name="Shaulsky G."/>
            <person name="Strassmann J.E."/>
            <person name="Queller D.C."/>
            <person name="Kuspa A."/>
            <person name="Grigoriev I.V."/>
        </authorList>
    </citation>
    <scope>NUCLEOTIDE SEQUENCE [LARGE SCALE GENOMIC DNA]</scope>
    <source>
        <strain evidence="8">QSDP1</strain>
    </source>
</reference>
<dbReference type="GO" id="GO:0006907">
    <property type="term" value="P:pinocytosis"/>
    <property type="evidence" value="ECO:0007669"/>
    <property type="project" value="EnsemblProtists"/>
</dbReference>
<feature type="region of interest" description="Disordered" evidence="5">
    <location>
        <begin position="84"/>
        <end position="111"/>
    </location>
</feature>
<dbReference type="PROSITE" id="PS50294">
    <property type="entry name" value="WD_REPEATS_REGION"/>
    <property type="match status" value="4"/>
</dbReference>
<dbReference type="InParanoid" id="F1A5I5"/>
<dbReference type="GO" id="GO:0043161">
    <property type="term" value="P:proteasome-mediated ubiquitin-dependent protein catabolic process"/>
    <property type="evidence" value="ECO:0007669"/>
    <property type="project" value="EnsemblProtists"/>
</dbReference>
<sequence>MYSNNNSNNLSIYSSPIISIASQSFNSIPEWKRDIIRQLNYRNQNQTNCYSDIMKIYSDLLKRERTLNDRTLLYEKEIVSLRKDANRGGGSGGGSGSSSGTSSTSSNKGSIEEMEQKLYKLQEDLTNSYKRNAENATSILNLNDKNKDLQNEIMSKEIEVDRAKQVLQQNDDAIKRLEMTIIEKENVSQILRDELTSLQTEYLHNESKVVKLEQENSSLVERWLRKKNEEASKMNEANDFYQKMVEQRDLSFVSPAKKSQVPDSYANVVVDISSEEAEKSKIPNIEKGVFTKEALLPSKAKRRWTAHNSEIYCIAFNTMGNLMASGGGDKAVKVWDIISGQTKATLLGASQSIMSVEFSPNDETVLGTSNDNSARLWSTELGRSRHTLTGHIGKVYTGKFFNPNRVVTGSHDRTIKLWDLQKGYCTRTIFCFSSCNDLAILGGTGNHLVSGHVDHSVRFWDSNIGEPTHVLSSIHEGQITSITNSPVNSHHILTNSRDHTLKIIDTRTFETIRTFKDQEYRNGLNWTKAAWSPDGAYIASGSIDGSICIWDANNGKTIKVLTKVHNNGSSVCCCAWSPLANIFISADKDKNIIQWD</sequence>
<dbReference type="Pfam" id="PF08614">
    <property type="entry name" value="ATG16"/>
    <property type="match status" value="1"/>
</dbReference>
<dbReference type="GO" id="GO:0043495">
    <property type="term" value="F:protein-membrane adaptor activity"/>
    <property type="evidence" value="ECO:0000318"/>
    <property type="project" value="GO_Central"/>
</dbReference>